<dbReference type="Gene3D" id="3.10.350.10">
    <property type="entry name" value="LysM domain"/>
    <property type="match status" value="1"/>
</dbReference>
<reference evidence="3 4" key="1">
    <citation type="submission" date="2015-11" db="EMBL/GenBank/DDBJ databases">
        <title>Expanding the genomic diversity of Burkholderia species for the development of highly accurate diagnostics.</title>
        <authorList>
            <person name="Sahl J."/>
            <person name="Keim P."/>
            <person name="Wagner D."/>
        </authorList>
    </citation>
    <scope>NUCLEOTIDE SEQUENCE [LARGE SCALE GENOMIC DNA]</scope>
    <source>
        <strain evidence="3 4">MSMB793WGS</strain>
    </source>
</reference>
<evidence type="ECO:0000256" key="1">
    <source>
        <dbReference type="SAM" id="SignalP"/>
    </source>
</evidence>
<accession>A0A108ESQ4</accession>
<dbReference type="InterPro" id="IPR036779">
    <property type="entry name" value="LysM_dom_sf"/>
</dbReference>
<sequence length="438" mass="48191">MQRVVCLLTVFVAYQYAIAQPPGHTDNETVVYMTRAGDTLYDVAERYLQGADDWRLLAQLNGVPVPKRLQRGFALKLPITRLREEQLSAHVLAMQGPAQRALGGAYVPLAVEATLTEGDCLRTGSTGFVSLEFSDGTHMSLPPDSELELATLRRRVLIGKSDRNFVLKRGSVDSEVTHLKKRDDGFQIRSPSVVAGVRGTHFRVSYDAIGTAATRIEVLDGEVGVMGSNRHEATLVHAYYGSIATSDGRIGAPVQLLPPPALVKPERVQDDPEVAFELMPLANARAYHVQLAHDAGLLDLFSETRTDTTRATFRGVPNGTFFVRIAAIDENGLEGMPRTYAFERRQIDIDATVTLDVEGYVFRWSPKGVGANVHYRFVLSKSKDLSAPVVDQVGLTTQQVTIAHLPPGEYFWAVTVEEYAEGHFYEKTGPVSTLTLSY</sequence>
<feature type="domain" description="FecR protein" evidence="2">
    <location>
        <begin position="121"/>
        <end position="223"/>
    </location>
</feature>
<dbReference type="EMBL" id="LPLZ01000040">
    <property type="protein sequence ID" value="KWN16840.1"/>
    <property type="molecule type" value="Genomic_DNA"/>
</dbReference>
<evidence type="ECO:0000259" key="2">
    <source>
        <dbReference type="Pfam" id="PF04773"/>
    </source>
</evidence>
<name>A0A108ESQ4_9BURK</name>
<dbReference type="InterPro" id="IPR016930">
    <property type="entry name" value="UCP029644"/>
</dbReference>
<gene>
    <name evidence="3" type="ORF">WT83_14140</name>
</gene>
<feature type="chain" id="PRO_5007130193" evidence="1">
    <location>
        <begin position="20"/>
        <end position="438"/>
    </location>
</feature>
<proteinExistence type="predicted"/>
<dbReference type="Gene3D" id="2.60.120.1440">
    <property type="match status" value="1"/>
</dbReference>
<dbReference type="PIRSF" id="PIRSF029644">
    <property type="entry name" value="UCP029644"/>
    <property type="match status" value="1"/>
</dbReference>
<dbReference type="AlphaFoldDB" id="A0A108ESQ4"/>
<keyword evidence="1" id="KW-0732">Signal</keyword>
<dbReference type="InterPro" id="IPR006860">
    <property type="entry name" value="FecR"/>
</dbReference>
<dbReference type="Pfam" id="PF04773">
    <property type="entry name" value="FecR"/>
    <property type="match status" value="1"/>
</dbReference>
<protein>
    <submittedName>
        <fullName evidence="3">Peptidase M23</fullName>
    </submittedName>
</protein>
<dbReference type="Gene3D" id="2.60.40.10">
    <property type="entry name" value="Immunoglobulins"/>
    <property type="match status" value="1"/>
</dbReference>
<evidence type="ECO:0000313" key="3">
    <source>
        <dbReference type="EMBL" id="KWN16840.1"/>
    </source>
</evidence>
<dbReference type="CDD" id="cd00118">
    <property type="entry name" value="LysM"/>
    <property type="match status" value="1"/>
</dbReference>
<dbReference type="PANTHER" id="PTHR38731">
    <property type="entry name" value="LIPL45-RELATED LIPOPROTEIN-RELATED"/>
    <property type="match status" value="1"/>
</dbReference>
<dbReference type="InterPro" id="IPR018392">
    <property type="entry name" value="LysM"/>
</dbReference>
<organism evidence="3 4">
    <name type="scientific">Burkholderia territorii</name>
    <dbReference type="NCBI Taxonomy" id="1503055"/>
    <lineage>
        <taxon>Bacteria</taxon>
        <taxon>Pseudomonadati</taxon>
        <taxon>Pseudomonadota</taxon>
        <taxon>Betaproteobacteria</taxon>
        <taxon>Burkholderiales</taxon>
        <taxon>Burkholderiaceae</taxon>
        <taxon>Burkholderia</taxon>
        <taxon>Burkholderia cepacia complex</taxon>
    </lineage>
</organism>
<comment type="caution">
    <text evidence="3">The sequence shown here is derived from an EMBL/GenBank/DDBJ whole genome shotgun (WGS) entry which is preliminary data.</text>
</comment>
<dbReference type="Proteomes" id="UP000068016">
    <property type="component" value="Unassembled WGS sequence"/>
</dbReference>
<dbReference type="RefSeq" id="WP_060347204.1">
    <property type="nucleotide sequence ID" value="NZ_LPLZ01000040.1"/>
</dbReference>
<feature type="signal peptide" evidence="1">
    <location>
        <begin position="1"/>
        <end position="19"/>
    </location>
</feature>
<dbReference type="InterPro" id="IPR013783">
    <property type="entry name" value="Ig-like_fold"/>
</dbReference>
<evidence type="ECO:0000313" key="4">
    <source>
        <dbReference type="Proteomes" id="UP000068016"/>
    </source>
</evidence>